<dbReference type="AlphaFoldDB" id="A0A6B3NTC4"/>
<comment type="caution">
    <text evidence="2">The sequence shown here is derived from an EMBL/GenBank/DDBJ whole genome shotgun (WGS) entry which is preliminary data.</text>
</comment>
<reference evidence="3 4" key="1">
    <citation type="submission" date="2020-02" db="EMBL/GenBank/DDBJ databases">
        <title>Broccoli isolated Pseudomonas sp.</title>
        <authorList>
            <person name="Fujikawa T."/>
            <person name="Sawada H."/>
        </authorList>
    </citation>
    <scope>NUCLEOTIDE SEQUENCE [LARGE SCALE GENOMIC DNA]</scope>
    <source>
        <strain evidence="2 4">MAFF212427</strain>
        <strain evidence="1 3">MAFF212428</strain>
    </source>
</reference>
<evidence type="ECO:0000313" key="3">
    <source>
        <dbReference type="Proteomes" id="UP000480410"/>
    </source>
</evidence>
<organism evidence="2 4">
    <name type="scientific">Pseudomonas brassicae</name>
    <dbReference type="NCBI Taxonomy" id="2708063"/>
    <lineage>
        <taxon>Bacteria</taxon>
        <taxon>Pseudomonadati</taxon>
        <taxon>Pseudomonadota</taxon>
        <taxon>Gammaproteobacteria</taxon>
        <taxon>Pseudomonadales</taxon>
        <taxon>Pseudomonadaceae</taxon>
        <taxon>Pseudomonas</taxon>
    </lineage>
</organism>
<dbReference type="EMBL" id="JAAHBU010000011">
    <property type="protein sequence ID" value="NER62777.1"/>
    <property type="molecule type" value="Genomic_DNA"/>
</dbReference>
<sequence length="169" mass="19910">MPDNPGQSEAAHWFAQFDMGDMPQGSTFSIVLSNDPIEHWFYKRKKLRPESLKLELIVPSWGHWRLQLERHDQLYLAQWRPNDDLRIESQQLRYRKLVKWPRLASLAAFPHVVEQLERSLDVRFLPHANIGARYVEPSALASNPQLRRWLAPCAQSFGWDWKVQARPSD</sequence>
<dbReference type="Proteomes" id="UP000482634">
    <property type="component" value="Unassembled WGS sequence"/>
</dbReference>
<dbReference type="EMBL" id="JAAHBV010000217">
    <property type="protein sequence ID" value="NER60364.1"/>
    <property type="molecule type" value="Genomic_DNA"/>
</dbReference>
<dbReference type="RefSeq" id="WP_163940518.1">
    <property type="nucleotide sequence ID" value="NZ_JAAHBU010000011.1"/>
</dbReference>
<accession>A0A6B3NTC4</accession>
<evidence type="ECO:0000313" key="1">
    <source>
        <dbReference type="EMBL" id="NER60364.1"/>
    </source>
</evidence>
<protein>
    <submittedName>
        <fullName evidence="2">Uncharacterized protein</fullName>
    </submittedName>
</protein>
<gene>
    <name evidence="1" type="ORF">G3435_10925</name>
    <name evidence="2" type="ORF">G3436_01240</name>
</gene>
<accession>A0A6M0CX15</accession>
<keyword evidence="4" id="KW-1185">Reference proteome</keyword>
<evidence type="ECO:0000313" key="4">
    <source>
        <dbReference type="Proteomes" id="UP000482634"/>
    </source>
</evidence>
<evidence type="ECO:0000313" key="2">
    <source>
        <dbReference type="EMBL" id="NER62777.1"/>
    </source>
</evidence>
<proteinExistence type="predicted"/>
<name>A0A6B3NTC4_9PSED</name>
<dbReference type="Proteomes" id="UP000480410">
    <property type="component" value="Unassembled WGS sequence"/>
</dbReference>